<evidence type="ECO:0000313" key="2">
    <source>
        <dbReference type="WBParaSite" id="JU765_v2.g17137.t1"/>
    </source>
</evidence>
<evidence type="ECO:0000313" key="1">
    <source>
        <dbReference type="Proteomes" id="UP000887576"/>
    </source>
</evidence>
<dbReference type="Proteomes" id="UP000887576">
    <property type="component" value="Unplaced"/>
</dbReference>
<organism evidence="1 2">
    <name type="scientific">Panagrolaimus sp. JU765</name>
    <dbReference type="NCBI Taxonomy" id="591449"/>
    <lineage>
        <taxon>Eukaryota</taxon>
        <taxon>Metazoa</taxon>
        <taxon>Ecdysozoa</taxon>
        <taxon>Nematoda</taxon>
        <taxon>Chromadorea</taxon>
        <taxon>Rhabditida</taxon>
        <taxon>Tylenchina</taxon>
        <taxon>Panagrolaimomorpha</taxon>
        <taxon>Panagrolaimoidea</taxon>
        <taxon>Panagrolaimidae</taxon>
        <taxon>Panagrolaimus</taxon>
    </lineage>
</organism>
<sequence>MSSPDDQKKVEEEMEKLKLEPSPEESKEAPKQHENGFWPGVDFVAELEKMKDGEYKKIEWLDDVFRYDD</sequence>
<protein>
    <submittedName>
        <fullName evidence="2">Uncharacterized protein</fullName>
    </submittedName>
</protein>
<name>A0AC34QKE6_9BILA</name>
<dbReference type="WBParaSite" id="JU765_v2.g17137.t1">
    <property type="protein sequence ID" value="JU765_v2.g17137.t1"/>
    <property type="gene ID" value="JU765_v2.g17137"/>
</dbReference>
<proteinExistence type="predicted"/>
<accession>A0AC34QKE6</accession>
<reference evidence="2" key="1">
    <citation type="submission" date="2022-11" db="UniProtKB">
        <authorList>
            <consortium name="WormBaseParasite"/>
        </authorList>
    </citation>
    <scope>IDENTIFICATION</scope>
</reference>